<dbReference type="PANTHER" id="PTHR11258">
    <property type="entry name" value="2-5 OLIGOADENYLATE SYNTHETASE"/>
    <property type="match status" value="1"/>
</dbReference>
<keyword evidence="5" id="KW-1185">Reference proteome</keyword>
<evidence type="ECO:0000259" key="3">
    <source>
        <dbReference type="PROSITE" id="PS50053"/>
    </source>
</evidence>
<dbReference type="CDD" id="cd05400">
    <property type="entry name" value="NT_2-5OAS_ClassI-CCAase"/>
    <property type="match status" value="1"/>
</dbReference>
<dbReference type="Gene3D" id="3.30.460.10">
    <property type="entry name" value="Beta Polymerase, domain 2"/>
    <property type="match status" value="1"/>
</dbReference>
<dbReference type="GO" id="GO:0003725">
    <property type="term" value="F:double-stranded RNA binding"/>
    <property type="evidence" value="ECO:0007669"/>
    <property type="project" value="TreeGrafter"/>
</dbReference>
<dbReference type="FunFam" id="3.30.460.10:FF:000007">
    <property type="entry name" value="2'-5'-oligoadenylate synthetase 1"/>
    <property type="match status" value="1"/>
</dbReference>
<name>A0A5F9CZ05_RABIT</name>
<reference evidence="4" key="2">
    <citation type="submission" date="2025-08" db="UniProtKB">
        <authorList>
            <consortium name="Ensembl"/>
        </authorList>
    </citation>
    <scope>IDENTIFICATION</scope>
    <source>
        <strain evidence="4">Thorbecke</strain>
    </source>
</reference>
<dbReference type="SUPFAM" id="SSF81631">
    <property type="entry name" value="PAP/OAS1 substrate-binding domain"/>
    <property type="match status" value="1"/>
</dbReference>
<dbReference type="GO" id="GO:0045071">
    <property type="term" value="P:negative regulation of viral genome replication"/>
    <property type="evidence" value="ECO:0007669"/>
    <property type="project" value="TreeGrafter"/>
</dbReference>
<organism evidence="4 5">
    <name type="scientific">Oryctolagus cuniculus</name>
    <name type="common">Rabbit</name>
    <dbReference type="NCBI Taxonomy" id="9986"/>
    <lineage>
        <taxon>Eukaryota</taxon>
        <taxon>Metazoa</taxon>
        <taxon>Chordata</taxon>
        <taxon>Craniata</taxon>
        <taxon>Vertebrata</taxon>
        <taxon>Euteleostomi</taxon>
        <taxon>Mammalia</taxon>
        <taxon>Eutheria</taxon>
        <taxon>Euarchontoglires</taxon>
        <taxon>Glires</taxon>
        <taxon>Lagomorpha</taxon>
        <taxon>Leporidae</taxon>
        <taxon>Oryctolagus</taxon>
    </lineage>
</organism>
<dbReference type="GO" id="GO:0051607">
    <property type="term" value="P:defense response to virus"/>
    <property type="evidence" value="ECO:0007669"/>
    <property type="project" value="TreeGrafter"/>
</dbReference>
<dbReference type="PANTHER" id="PTHR11258:SF16">
    <property type="entry name" value="2'-5'-OLIGOADENYLATE SYNTHASE-LIKE PROTEIN"/>
    <property type="match status" value="1"/>
</dbReference>
<evidence type="ECO:0000256" key="1">
    <source>
        <dbReference type="ARBA" id="ARBA00009526"/>
    </source>
</evidence>
<evidence type="ECO:0000313" key="5">
    <source>
        <dbReference type="Proteomes" id="UP000001811"/>
    </source>
</evidence>
<dbReference type="InterPro" id="IPR000626">
    <property type="entry name" value="Ubiquitin-like_dom"/>
</dbReference>
<dbReference type="GO" id="GO:0005829">
    <property type="term" value="C:cytosol"/>
    <property type="evidence" value="ECO:0007669"/>
    <property type="project" value="TreeGrafter"/>
</dbReference>
<evidence type="ECO:0000313" key="4">
    <source>
        <dbReference type="Ensembl" id="ENSOCUP00000038866.1"/>
    </source>
</evidence>
<gene>
    <name evidence="4" type="primary">OASL</name>
</gene>
<dbReference type="InterPro" id="IPR006116">
    <property type="entry name" value="NT_2-5OAS_ClassI-CCAase"/>
</dbReference>
<dbReference type="AlphaFoldDB" id="A0A5F9CZ05"/>
<dbReference type="InterPro" id="IPR043519">
    <property type="entry name" value="NT_sf"/>
</dbReference>
<dbReference type="PROSITE" id="PS50053">
    <property type="entry name" value="UBIQUITIN_2"/>
    <property type="match status" value="1"/>
</dbReference>
<dbReference type="CDD" id="cd01811">
    <property type="entry name" value="Ubl1_OASL"/>
    <property type="match status" value="1"/>
</dbReference>
<dbReference type="GO" id="GO:0016020">
    <property type="term" value="C:membrane"/>
    <property type="evidence" value="ECO:0007669"/>
    <property type="project" value="TreeGrafter"/>
</dbReference>
<dbReference type="GeneTree" id="ENSGT00510000046406"/>
<sequence length="386" mass="43804">MALAQGLYGIPSCRLDSFVVRWLQPSRKWKEEVLEAVAGVEKFLRQESFHGEHQLQDQEVRVLKVVKVGPFGTGTALRGTAEVELVVFLSCFRNFREEAKHHAAVLRLIQTKMWHCQELLALGLRDLRVDEGVPEALTFTIQTRETAEPITVTIVPAYRALGPSVPNSLPPPEVYVSLIKACGHPGIFSPSFSELQRDFVKHQPTKLKSLLRLVKHWYQQCAQDIQVTVEQQGYSDLILWVNPYEPIKKVKERIRRSRGCSGLPRLSFQERGSERQLLSSHCSLAYYGIFCDTRVCLLETFSPEIQVFVKSPDGDSQAYAVHPKSFVLSLKQQIEDKQGFPSSQQQLEYQGQVLQDWVDLGHYGIQDSDTLTLCKKRGREAALLPC</sequence>
<keyword evidence="2" id="KW-0694">RNA-binding</keyword>
<dbReference type="InterPro" id="IPR018952">
    <property type="entry name" value="2-5-oligoAdlate_synth_1_dom2/C"/>
</dbReference>
<dbReference type="FunFam" id="3.10.20.90:FF:000205">
    <property type="entry name" value="2'-5'-oligoadenylate synthase-like protein 2"/>
    <property type="match status" value="1"/>
</dbReference>
<protein>
    <submittedName>
        <fullName evidence="4">2'-5'-oligoadenylate synthetase like</fullName>
    </submittedName>
</protein>
<reference evidence="4 5" key="1">
    <citation type="journal article" date="2011" name="Nature">
        <title>A high-resolution map of human evolutionary constraint using 29 mammals.</title>
        <authorList>
            <person name="Lindblad-Toh K."/>
            <person name="Garber M."/>
            <person name="Zuk O."/>
            <person name="Lin M.F."/>
            <person name="Parker B.J."/>
            <person name="Washietl S."/>
            <person name="Kheradpour P."/>
            <person name="Ernst J."/>
            <person name="Jordan G."/>
            <person name="Mauceli E."/>
            <person name="Ward L.D."/>
            <person name="Lowe C.B."/>
            <person name="Holloway A.K."/>
            <person name="Clamp M."/>
            <person name="Gnerre S."/>
            <person name="Alfoldi J."/>
            <person name="Beal K."/>
            <person name="Chang J."/>
            <person name="Clawson H."/>
            <person name="Cuff J."/>
            <person name="Di Palma F."/>
            <person name="Fitzgerald S."/>
            <person name="Flicek P."/>
            <person name="Guttman M."/>
            <person name="Hubisz M.J."/>
            <person name="Jaffe D.B."/>
            <person name="Jungreis I."/>
            <person name="Kent W.J."/>
            <person name="Kostka D."/>
            <person name="Lara M."/>
            <person name="Martins A.L."/>
            <person name="Massingham T."/>
            <person name="Moltke I."/>
            <person name="Raney B.J."/>
            <person name="Rasmussen M.D."/>
            <person name="Robinson J."/>
            <person name="Stark A."/>
            <person name="Vilella A.J."/>
            <person name="Wen J."/>
            <person name="Xie X."/>
            <person name="Zody M.C."/>
            <person name="Baldwin J."/>
            <person name="Bloom T."/>
            <person name="Chin C.W."/>
            <person name="Heiman D."/>
            <person name="Nicol R."/>
            <person name="Nusbaum C."/>
            <person name="Young S."/>
            <person name="Wilkinson J."/>
            <person name="Worley K.C."/>
            <person name="Kovar C.L."/>
            <person name="Muzny D.M."/>
            <person name="Gibbs R.A."/>
            <person name="Cree A."/>
            <person name="Dihn H.H."/>
            <person name="Fowler G."/>
            <person name="Jhangiani S."/>
            <person name="Joshi V."/>
            <person name="Lee S."/>
            <person name="Lewis L.R."/>
            <person name="Nazareth L.V."/>
            <person name="Okwuonu G."/>
            <person name="Santibanez J."/>
            <person name="Warren W.C."/>
            <person name="Mardis E.R."/>
            <person name="Weinstock G.M."/>
            <person name="Wilson R.K."/>
            <person name="Delehaunty K."/>
            <person name="Dooling D."/>
            <person name="Fronik C."/>
            <person name="Fulton L."/>
            <person name="Fulton B."/>
            <person name="Graves T."/>
            <person name="Minx P."/>
            <person name="Sodergren E."/>
            <person name="Birney E."/>
            <person name="Margulies E.H."/>
            <person name="Herrero J."/>
            <person name="Green E.D."/>
            <person name="Haussler D."/>
            <person name="Siepel A."/>
            <person name="Goldman N."/>
            <person name="Pollard K.S."/>
            <person name="Pedersen J.S."/>
            <person name="Lander E.S."/>
            <person name="Kellis M."/>
        </authorList>
    </citation>
    <scope>NUCLEOTIDE SEQUENCE [LARGE SCALE GENOMIC DNA]</scope>
    <source>
        <strain evidence="5">Thorbecke</strain>
    </source>
</reference>
<dbReference type="PROSITE" id="PS50152">
    <property type="entry name" value="25A_SYNTH_3"/>
    <property type="match status" value="1"/>
</dbReference>
<dbReference type="SMART" id="SM00213">
    <property type="entry name" value="UBQ"/>
    <property type="match status" value="2"/>
</dbReference>
<feature type="domain" description="Ubiquitin-like" evidence="3">
    <location>
        <begin position="305"/>
        <end position="373"/>
    </location>
</feature>
<dbReference type="GO" id="GO:0005654">
    <property type="term" value="C:nucleoplasm"/>
    <property type="evidence" value="ECO:0007669"/>
    <property type="project" value="TreeGrafter"/>
</dbReference>
<dbReference type="Gene3D" id="3.10.20.90">
    <property type="entry name" value="Phosphatidylinositol 3-kinase Catalytic Subunit, Chain A, domain 1"/>
    <property type="match status" value="1"/>
</dbReference>
<dbReference type="Pfam" id="PF00240">
    <property type="entry name" value="ubiquitin"/>
    <property type="match status" value="1"/>
</dbReference>
<dbReference type="Ensembl" id="ENSOCUT00000038659.1">
    <property type="protein sequence ID" value="ENSOCUP00000038866.1"/>
    <property type="gene ID" value="ENSOCUG00000029328.2"/>
</dbReference>
<dbReference type="Proteomes" id="UP000001811">
    <property type="component" value="Unplaced"/>
</dbReference>
<dbReference type="Gene3D" id="1.10.1410.20">
    <property type="entry name" value="2'-5'-oligoadenylate synthetase 1, domain 2"/>
    <property type="match status" value="1"/>
</dbReference>
<dbReference type="GO" id="GO:0016779">
    <property type="term" value="F:nucleotidyltransferase activity"/>
    <property type="evidence" value="ECO:0007669"/>
    <property type="project" value="InterPro"/>
</dbReference>
<reference evidence="4" key="3">
    <citation type="submission" date="2025-09" db="UniProtKB">
        <authorList>
            <consortium name="Ensembl"/>
        </authorList>
    </citation>
    <scope>IDENTIFICATION</scope>
    <source>
        <strain evidence="4">Thorbecke</strain>
    </source>
</reference>
<accession>A0A5F9CZ05</accession>
<dbReference type="Bgee" id="ENSOCUG00000029328">
    <property type="expression patterns" value="Expressed in blood and 17 other cell types or tissues"/>
</dbReference>
<comment type="similarity">
    <text evidence="1">Belongs to the 2-5A synthase family.</text>
</comment>
<dbReference type="InterPro" id="IPR029071">
    <property type="entry name" value="Ubiquitin-like_domsf"/>
</dbReference>
<dbReference type="SUPFAM" id="SSF81301">
    <property type="entry name" value="Nucleotidyltransferase"/>
    <property type="match status" value="1"/>
</dbReference>
<proteinExistence type="inferred from homology"/>
<dbReference type="Pfam" id="PF10421">
    <property type="entry name" value="OAS1_C"/>
    <property type="match status" value="1"/>
</dbReference>
<evidence type="ECO:0000256" key="2">
    <source>
        <dbReference type="ARBA" id="ARBA00022884"/>
    </source>
</evidence>
<dbReference type="SUPFAM" id="SSF54236">
    <property type="entry name" value="Ubiquitin-like"/>
    <property type="match status" value="2"/>
</dbReference>